<sequence length="241" mass="25865">MAPPRLVLFDLDGTLLDGSGLPAAMRRTCEAIAADLPGVSADDLVAANTAAWQRLWPEVEDDWMLGGRDGDAVAAEIWRAALTAVGADDPRLLTATLHRWTEEERAMFRLYDDVLPALDAVEGTGARIGLLTNGAGTVQRRKLAATGLGERFDPLVISGEIGLRKPDPEVFGVALHRASIGAHDAWYVGDNLWHDVAPARAAGLHAVWVDRHDIAPEDGWPRPDAAVTTLAALPALLQEPR</sequence>
<dbReference type="PRINTS" id="PR00413">
    <property type="entry name" value="HADHALOGNASE"/>
</dbReference>
<dbReference type="InterPro" id="IPR006439">
    <property type="entry name" value="HAD-SF_hydro_IA"/>
</dbReference>
<comment type="caution">
    <text evidence="4">The sequence shown here is derived from an EMBL/GenBank/DDBJ whole genome shotgun (WGS) entry which is preliminary data.</text>
</comment>
<proteinExistence type="predicted"/>
<dbReference type="Proteomes" id="UP001597347">
    <property type="component" value="Unassembled WGS sequence"/>
</dbReference>
<evidence type="ECO:0000256" key="3">
    <source>
        <dbReference type="ARBA" id="ARBA00022842"/>
    </source>
</evidence>
<dbReference type="EMBL" id="JBHUEA010000015">
    <property type="protein sequence ID" value="MFD1722007.1"/>
    <property type="molecule type" value="Genomic_DNA"/>
</dbReference>
<keyword evidence="5" id="KW-1185">Reference proteome</keyword>
<evidence type="ECO:0000256" key="1">
    <source>
        <dbReference type="ARBA" id="ARBA00001946"/>
    </source>
</evidence>
<dbReference type="Pfam" id="PF00702">
    <property type="entry name" value="Hydrolase"/>
    <property type="match status" value="1"/>
</dbReference>
<dbReference type="InterPro" id="IPR023214">
    <property type="entry name" value="HAD_sf"/>
</dbReference>
<protein>
    <submittedName>
        <fullName evidence="4">HAD family hydrolase</fullName>
        <ecNumber evidence="4">3.1.3.-</ecNumber>
    </submittedName>
</protein>
<dbReference type="Gene3D" id="1.20.120.710">
    <property type="entry name" value="Haloacid dehalogenase hydrolase-like domain"/>
    <property type="match status" value="1"/>
</dbReference>
<comment type="cofactor">
    <cofactor evidence="1">
        <name>Mg(2+)</name>
        <dbReference type="ChEBI" id="CHEBI:18420"/>
    </cofactor>
</comment>
<evidence type="ECO:0000313" key="4">
    <source>
        <dbReference type="EMBL" id="MFD1722007.1"/>
    </source>
</evidence>
<dbReference type="PANTHER" id="PTHR46470">
    <property type="entry name" value="N-ACYLNEURAMINATE-9-PHOSPHATASE"/>
    <property type="match status" value="1"/>
</dbReference>
<reference evidence="5" key="1">
    <citation type="journal article" date="2019" name="Int. J. Syst. Evol. Microbiol.">
        <title>The Global Catalogue of Microorganisms (GCM) 10K type strain sequencing project: providing services to taxonomists for standard genome sequencing and annotation.</title>
        <authorList>
            <consortium name="The Broad Institute Genomics Platform"/>
            <consortium name="The Broad Institute Genome Sequencing Center for Infectious Disease"/>
            <person name="Wu L."/>
            <person name="Ma J."/>
        </authorList>
    </citation>
    <scope>NUCLEOTIDE SEQUENCE [LARGE SCALE GENOMIC DNA]</scope>
    <source>
        <strain evidence="5">CGMCC 1.12471</strain>
    </source>
</reference>
<keyword evidence="2 4" id="KW-0378">Hydrolase</keyword>
<keyword evidence="3" id="KW-0460">Magnesium</keyword>
<dbReference type="GO" id="GO:0016787">
    <property type="term" value="F:hydrolase activity"/>
    <property type="evidence" value="ECO:0007669"/>
    <property type="project" value="UniProtKB-KW"/>
</dbReference>
<dbReference type="Gene3D" id="3.40.50.1000">
    <property type="entry name" value="HAD superfamily/HAD-like"/>
    <property type="match status" value="1"/>
</dbReference>
<dbReference type="NCBIfam" id="TIGR01549">
    <property type="entry name" value="HAD-SF-IA-v1"/>
    <property type="match status" value="1"/>
</dbReference>
<dbReference type="SFLD" id="SFLDS00003">
    <property type="entry name" value="Haloacid_Dehalogenase"/>
    <property type="match status" value="1"/>
</dbReference>
<dbReference type="InterPro" id="IPR036412">
    <property type="entry name" value="HAD-like_sf"/>
</dbReference>
<accession>A0ABW4LHP1</accession>
<dbReference type="RefSeq" id="WP_377934745.1">
    <property type="nucleotide sequence ID" value="NZ_JBHUEA010000015.1"/>
</dbReference>
<organism evidence="4 5">
    <name type="scientific">Amnibacterium endophyticum</name>
    <dbReference type="NCBI Taxonomy" id="2109337"/>
    <lineage>
        <taxon>Bacteria</taxon>
        <taxon>Bacillati</taxon>
        <taxon>Actinomycetota</taxon>
        <taxon>Actinomycetes</taxon>
        <taxon>Micrococcales</taxon>
        <taxon>Microbacteriaceae</taxon>
        <taxon>Amnibacterium</taxon>
    </lineage>
</organism>
<dbReference type="SUPFAM" id="SSF56784">
    <property type="entry name" value="HAD-like"/>
    <property type="match status" value="1"/>
</dbReference>
<dbReference type="InterPro" id="IPR051400">
    <property type="entry name" value="HAD-like_hydrolase"/>
</dbReference>
<evidence type="ECO:0000256" key="2">
    <source>
        <dbReference type="ARBA" id="ARBA00022801"/>
    </source>
</evidence>
<name>A0ABW4LHP1_9MICO</name>
<dbReference type="EC" id="3.1.3.-" evidence="4"/>
<gene>
    <name evidence="4" type="ORF">ACFSBI_10630</name>
</gene>
<evidence type="ECO:0000313" key="5">
    <source>
        <dbReference type="Proteomes" id="UP001597347"/>
    </source>
</evidence>
<dbReference type="SFLD" id="SFLDG01129">
    <property type="entry name" value="C1.5:_HAD__Beta-PGM__Phosphata"/>
    <property type="match status" value="1"/>
</dbReference>